<dbReference type="CDD" id="cd06223">
    <property type="entry name" value="PRTases_typeI"/>
    <property type="match status" value="1"/>
</dbReference>
<evidence type="ECO:0000256" key="1">
    <source>
        <dbReference type="ARBA" id="ARBA00006478"/>
    </source>
</evidence>
<dbReference type="SUPFAM" id="SSF53271">
    <property type="entry name" value="PRTase-like"/>
    <property type="match status" value="2"/>
</dbReference>
<dbReference type="InterPro" id="IPR029099">
    <property type="entry name" value="Pribosyltran_N"/>
</dbReference>
<accession>A0A9Q0LZQ3</accession>
<name>A0A9Q0LZQ3_BLOTA</name>
<dbReference type="GO" id="GO:0004749">
    <property type="term" value="F:ribose phosphate diphosphokinase activity"/>
    <property type="evidence" value="ECO:0007669"/>
    <property type="project" value="TreeGrafter"/>
</dbReference>
<dbReference type="GO" id="GO:0000287">
    <property type="term" value="F:magnesium ion binding"/>
    <property type="evidence" value="ECO:0007669"/>
    <property type="project" value="InterPro"/>
</dbReference>
<feature type="domain" description="Ribose-phosphate pyrophosphokinase N-terminal" evidence="3">
    <location>
        <begin position="9"/>
        <end position="124"/>
    </location>
</feature>
<evidence type="ECO:0000256" key="2">
    <source>
        <dbReference type="ARBA" id="ARBA00022727"/>
    </source>
</evidence>
<dbReference type="Pfam" id="PF13793">
    <property type="entry name" value="Pribosyltran_N"/>
    <property type="match status" value="1"/>
</dbReference>
<dbReference type="SMART" id="SM01400">
    <property type="entry name" value="Pribosyltran_N"/>
    <property type="match status" value="1"/>
</dbReference>
<dbReference type="InterPro" id="IPR005946">
    <property type="entry name" value="Rib-P_diPkinase"/>
</dbReference>
<dbReference type="NCBIfam" id="TIGR01251">
    <property type="entry name" value="ribP_PPkin"/>
    <property type="match status" value="1"/>
</dbReference>
<comment type="similarity">
    <text evidence="1">Belongs to the ribose-phosphate pyrophosphokinase family.</text>
</comment>
<protein>
    <recommendedName>
        <fullName evidence="3">Ribose-phosphate pyrophosphokinase N-terminal domain-containing protein</fullName>
    </recommendedName>
</protein>
<dbReference type="Gene3D" id="3.40.50.2020">
    <property type="match status" value="2"/>
</dbReference>
<keyword evidence="2" id="KW-0545">Nucleotide biosynthesis</keyword>
<gene>
    <name evidence="4" type="ORF">RDWZM_008615</name>
</gene>
<dbReference type="Proteomes" id="UP001142055">
    <property type="component" value="Chromosome 3"/>
</dbReference>
<comment type="caution">
    <text evidence="4">The sequence shown here is derived from an EMBL/GenBank/DDBJ whole genome shotgun (WGS) entry which is preliminary data.</text>
</comment>
<organism evidence="4 5">
    <name type="scientific">Blomia tropicalis</name>
    <name type="common">Mite</name>
    <dbReference type="NCBI Taxonomy" id="40697"/>
    <lineage>
        <taxon>Eukaryota</taxon>
        <taxon>Metazoa</taxon>
        <taxon>Ecdysozoa</taxon>
        <taxon>Arthropoda</taxon>
        <taxon>Chelicerata</taxon>
        <taxon>Arachnida</taxon>
        <taxon>Acari</taxon>
        <taxon>Acariformes</taxon>
        <taxon>Sarcoptiformes</taxon>
        <taxon>Astigmata</taxon>
        <taxon>Glycyphagoidea</taxon>
        <taxon>Echimyopodidae</taxon>
        <taxon>Blomia</taxon>
    </lineage>
</organism>
<dbReference type="GO" id="GO:0005737">
    <property type="term" value="C:cytoplasm"/>
    <property type="evidence" value="ECO:0007669"/>
    <property type="project" value="TreeGrafter"/>
</dbReference>
<dbReference type="InterPro" id="IPR029057">
    <property type="entry name" value="PRTase-like"/>
</dbReference>
<evidence type="ECO:0000313" key="4">
    <source>
        <dbReference type="EMBL" id="KAJ6217458.1"/>
    </source>
</evidence>
<proteinExistence type="inferred from homology"/>
<sequence length="360" mass="39964">MAPASNEVVILSGNTHPHLANTICSRLGLKLASITLFHAANRETLITLPESVRSRDVYIVQTATNTNVNDALMELMLMGYTCKTSAAKNIVGILPYMPYGKQTKQRKRGAIASKLLAKLIVRSGFTHIVTVDLHHKEIQGFFDIPVENLRASPFLINFVQEMIFEKQIDRSNLVVVAHHTSSMRRATAYAERFRVDIAVLHGSPEAETDVVDGRSSPPPIRAFDMVAGGDSFPMFTAHKAFHTPLNLVGNVTNKVAIMVDDIIDEVEHFITAAQFLKDLGATHVYIVATHALFSTEQADKLQNSIIDLIVVTNTIPHDALSEHYDKIRTIDISILLTEAIRRLHNQESLSYLFTDVSVED</sequence>
<dbReference type="GO" id="GO:0005524">
    <property type="term" value="F:ATP binding"/>
    <property type="evidence" value="ECO:0007669"/>
    <property type="project" value="TreeGrafter"/>
</dbReference>
<dbReference type="PANTHER" id="PTHR10210:SF53">
    <property type="entry name" value="GH23275P"/>
    <property type="match status" value="1"/>
</dbReference>
<dbReference type="Pfam" id="PF14572">
    <property type="entry name" value="Pribosyl_synth"/>
    <property type="match status" value="1"/>
</dbReference>
<evidence type="ECO:0000259" key="3">
    <source>
        <dbReference type="Pfam" id="PF13793"/>
    </source>
</evidence>
<dbReference type="InterPro" id="IPR000836">
    <property type="entry name" value="PRTase_dom"/>
</dbReference>
<dbReference type="AlphaFoldDB" id="A0A9Q0LZQ3"/>
<dbReference type="PANTHER" id="PTHR10210">
    <property type="entry name" value="RIBOSE-PHOSPHATE DIPHOSPHOKINASE FAMILY MEMBER"/>
    <property type="match status" value="1"/>
</dbReference>
<evidence type="ECO:0000313" key="5">
    <source>
        <dbReference type="Proteomes" id="UP001142055"/>
    </source>
</evidence>
<dbReference type="OMA" id="ILAGNTH"/>
<reference evidence="4" key="1">
    <citation type="submission" date="2022-12" db="EMBL/GenBank/DDBJ databases">
        <title>Genome assemblies of Blomia tropicalis.</title>
        <authorList>
            <person name="Cui Y."/>
        </authorList>
    </citation>
    <scope>NUCLEOTIDE SEQUENCE</scope>
    <source>
        <tissue evidence="4">Adult mites</tissue>
    </source>
</reference>
<dbReference type="EMBL" id="JAPWDV010000003">
    <property type="protein sequence ID" value="KAJ6217458.1"/>
    <property type="molecule type" value="Genomic_DNA"/>
</dbReference>
<dbReference type="GO" id="GO:0002189">
    <property type="term" value="C:ribose phosphate diphosphokinase complex"/>
    <property type="evidence" value="ECO:0007669"/>
    <property type="project" value="TreeGrafter"/>
</dbReference>
<dbReference type="GO" id="GO:0006164">
    <property type="term" value="P:purine nucleotide biosynthetic process"/>
    <property type="evidence" value="ECO:0007669"/>
    <property type="project" value="TreeGrafter"/>
</dbReference>
<keyword evidence="5" id="KW-1185">Reference proteome</keyword>
<dbReference type="GO" id="GO:0006015">
    <property type="term" value="P:5-phosphoribose 1-diphosphate biosynthetic process"/>
    <property type="evidence" value="ECO:0007669"/>
    <property type="project" value="TreeGrafter"/>
</dbReference>
<dbReference type="FunFam" id="3.40.50.2020:FF:000014">
    <property type="entry name" value="Ribose-phosphate pyrophosphokinase 1"/>
    <property type="match status" value="1"/>
</dbReference>